<dbReference type="PANTHER" id="PTHR30086">
    <property type="entry name" value="ARGININE EXPORTER PROTEIN ARGO"/>
    <property type="match status" value="1"/>
</dbReference>
<evidence type="ECO:0000313" key="8">
    <source>
        <dbReference type="Proteomes" id="UP000320085"/>
    </source>
</evidence>
<keyword evidence="5 6" id="KW-0472">Membrane</keyword>
<keyword evidence="3 6" id="KW-0812">Transmembrane</keyword>
<feature type="transmembrane region" description="Helical" evidence="6">
    <location>
        <begin position="115"/>
        <end position="137"/>
    </location>
</feature>
<name>A0A543PP67_9MICO</name>
<accession>A0A543PP67</accession>
<dbReference type="AlphaFoldDB" id="A0A543PP67"/>
<dbReference type="GO" id="GO:0005886">
    <property type="term" value="C:plasma membrane"/>
    <property type="evidence" value="ECO:0007669"/>
    <property type="project" value="UniProtKB-SubCell"/>
</dbReference>
<evidence type="ECO:0000256" key="4">
    <source>
        <dbReference type="ARBA" id="ARBA00022989"/>
    </source>
</evidence>
<dbReference type="GO" id="GO:0015171">
    <property type="term" value="F:amino acid transmembrane transporter activity"/>
    <property type="evidence" value="ECO:0007669"/>
    <property type="project" value="TreeGrafter"/>
</dbReference>
<evidence type="ECO:0000256" key="2">
    <source>
        <dbReference type="ARBA" id="ARBA00022475"/>
    </source>
</evidence>
<proteinExistence type="predicted"/>
<dbReference type="InterPro" id="IPR001123">
    <property type="entry name" value="LeuE-type"/>
</dbReference>
<evidence type="ECO:0000256" key="3">
    <source>
        <dbReference type="ARBA" id="ARBA00022692"/>
    </source>
</evidence>
<sequence length="215" mass="21486">MAPSTGAFVVATLALLVVPGPSVAFVVTRALAHGRAAGLVSVVGLEAGLLVHVVAAALGVGALVASSGAALVLLHVGGVAYLVVLGLRHVVAAPSSSGAATAHPRRGSWALARDAFAVDLLNPQTVIFFLAFLPQFVQAGPTPPTGQLLLLGLCVVVLAFGCDAGYVLACTALVNRRASAARRRPSPGWLAGSPRAATRATGAVYLGLAAWSAFA</sequence>
<evidence type="ECO:0000313" key="7">
    <source>
        <dbReference type="EMBL" id="TQN45872.1"/>
    </source>
</evidence>
<feature type="transmembrane region" description="Helical" evidence="6">
    <location>
        <begin position="6"/>
        <end position="27"/>
    </location>
</feature>
<gene>
    <name evidence="7" type="ORF">FHX52_2574</name>
</gene>
<dbReference type="Pfam" id="PF01810">
    <property type="entry name" value="LysE"/>
    <property type="match status" value="1"/>
</dbReference>
<dbReference type="RefSeq" id="WP_141822580.1">
    <property type="nucleotide sequence ID" value="NZ_BAAAQC010000010.1"/>
</dbReference>
<evidence type="ECO:0000256" key="6">
    <source>
        <dbReference type="SAM" id="Phobius"/>
    </source>
</evidence>
<dbReference type="PANTHER" id="PTHR30086:SF20">
    <property type="entry name" value="ARGININE EXPORTER PROTEIN ARGO-RELATED"/>
    <property type="match status" value="1"/>
</dbReference>
<feature type="transmembrane region" description="Helical" evidence="6">
    <location>
        <begin position="149"/>
        <end position="174"/>
    </location>
</feature>
<organism evidence="7 8">
    <name type="scientific">Humibacillus xanthopallidus</name>
    <dbReference type="NCBI Taxonomy" id="412689"/>
    <lineage>
        <taxon>Bacteria</taxon>
        <taxon>Bacillati</taxon>
        <taxon>Actinomycetota</taxon>
        <taxon>Actinomycetes</taxon>
        <taxon>Micrococcales</taxon>
        <taxon>Intrasporangiaceae</taxon>
        <taxon>Humibacillus</taxon>
    </lineage>
</organism>
<comment type="subcellular location">
    <subcellularLocation>
        <location evidence="1">Cell membrane</location>
        <topology evidence="1">Multi-pass membrane protein</topology>
    </subcellularLocation>
</comment>
<comment type="caution">
    <text evidence="7">The sequence shown here is derived from an EMBL/GenBank/DDBJ whole genome shotgun (WGS) entry which is preliminary data.</text>
</comment>
<dbReference type="EMBL" id="VFQF01000002">
    <property type="protein sequence ID" value="TQN45872.1"/>
    <property type="molecule type" value="Genomic_DNA"/>
</dbReference>
<keyword evidence="4 6" id="KW-1133">Transmembrane helix</keyword>
<feature type="transmembrane region" description="Helical" evidence="6">
    <location>
        <begin position="69"/>
        <end position="87"/>
    </location>
</feature>
<dbReference type="OrthoDB" id="3175972at2"/>
<feature type="transmembrane region" description="Helical" evidence="6">
    <location>
        <begin position="39"/>
        <end position="63"/>
    </location>
</feature>
<keyword evidence="2" id="KW-1003">Cell membrane</keyword>
<evidence type="ECO:0000256" key="1">
    <source>
        <dbReference type="ARBA" id="ARBA00004651"/>
    </source>
</evidence>
<dbReference type="PIRSF" id="PIRSF006324">
    <property type="entry name" value="LeuE"/>
    <property type="match status" value="1"/>
</dbReference>
<reference evidence="7 8" key="1">
    <citation type="submission" date="2019-06" db="EMBL/GenBank/DDBJ databases">
        <title>Sequencing the genomes of 1000 actinobacteria strains.</title>
        <authorList>
            <person name="Klenk H.-P."/>
        </authorList>
    </citation>
    <scope>NUCLEOTIDE SEQUENCE [LARGE SCALE GENOMIC DNA]</scope>
    <source>
        <strain evidence="7 8">DSM 21776</strain>
    </source>
</reference>
<evidence type="ECO:0000256" key="5">
    <source>
        <dbReference type="ARBA" id="ARBA00023136"/>
    </source>
</evidence>
<dbReference type="Proteomes" id="UP000320085">
    <property type="component" value="Unassembled WGS sequence"/>
</dbReference>
<protein>
    <submittedName>
        <fullName evidence="7">Threonine/homoserine/homoserine lactone efflux protein</fullName>
    </submittedName>
</protein>